<evidence type="ECO:0008006" key="4">
    <source>
        <dbReference type="Google" id="ProtNLM"/>
    </source>
</evidence>
<feature type="region of interest" description="Disordered" evidence="1">
    <location>
        <begin position="152"/>
        <end position="172"/>
    </location>
</feature>
<gene>
    <name evidence="2" type="ORF">EJ06DRAFT_402263</name>
</gene>
<feature type="compositionally biased region" description="Polar residues" evidence="1">
    <location>
        <begin position="119"/>
        <end position="131"/>
    </location>
</feature>
<feature type="region of interest" description="Disordered" evidence="1">
    <location>
        <begin position="94"/>
        <end position="131"/>
    </location>
</feature>
<dbReference type="EMBL" id="ML996694">
    <property type="protein sequence ID" value="KAF2400683.1"/>
    <property type="molecule type" value="Genomic_DNA"/>
</dbReference>
<name>A0A6G1HX98_9PEZI</name>
<evidence type="ECO:0000256" key="1">
    <source>
        <dbReference type="SAM" id="MobiDB-lite"/>
    </source>
</evidence>
<reference evidence="2" key="1">
    <citation type="journal article" date="2020" name="Stud. Mycol.">
        <title>101 Dothideomycetes genomes: a test case for predicting lifestyles and emergence of pathogens.</title>
        <authorList>
            <person name="Haridas S."/>
            <person name="Albert R."/>
            <person name="Binder M."/>
            <person name="Bloem J."/>
            <person name="Labutti K."/>
            <person name="Salamov A."/>
            <person name="Andreopoulos B."/>
            <person name="Baker S."/>
            <person name="Barry K."/>
            <person name="Bills G."/>
            <person name="Bluhm B."/>
            <person name="Cannon C."/>
            <person name="Castanera R."/>
            <person name="Culley D."/>
            <person name="Daum C."/>
            <person name="Ezra D."/>
            <person name="Gonzalez J."/>
            <person name="Henrissat B."/>
            <person name="Kuo A."/>
            <person name="Liang C."/>
            <person name="Lipzen A."/>
            <person name="Lutzoni F."/>
            <person name="Magnuson J."/>
            <person name="Mondo S."/>
            <person name="Nolan M."/>
            <person name="Ohm R."/>
            <person name="Pangilinan J."/>
            <person name="Park H.-J."/>
            <person name="Ramirez L."/>
            <person name="Alfaro M."/>
            <person name="Sun H."/>
            <person name="Tritt A."/>
            <person name="Yoshinaga Y."/>
            <person name="Zwiers L.-H."/>
            <person name="Turgeon B."/>
            <person name="Goodwin S."/>
            <person name="Spatafora J."/>
            <person name="Crous P."/>
            <person name="Grigoriev I."/>
        </authorList>
    </citation>
    <scope>NUCLEOTIDE SEQUENCE</scope>
    <source>
        <strain evidence="2">CBS 262.69</strain>
    </source>
</reference>
<proteinExistence type="predicted"/>
<organism evidence="2 3">
    <name type="scientific">Trichodelitschia bisporula</name>
    <dbReference type="NCBI Taxonomy" id="703511"/>
    <lineage>
        <taxon>Eukaryota</taxon>
        <taxon>Fungi</taxon>
        <taxon>Dikarya</taxon>
        <taxon>Ascomycota</taxon>
        <taxon>Pezizomycotina</taxon>
        <taxon>Dothideomycetes</taxon>
        <taxon>Dothideomycetes incertae sedis</taxon>
        <taxon>Phaeotrichales</taxon>
        <taxon>Phaeotrichaceae</taxon>
        <taxon>Trichodelitschia</taxon>
    </lineage>
</organism>
<dbReference type="InterPro" id="IPR021109">
    <property type="entry name" value="Peptidase_aspartic_dom_sf"/>
</dbReference>
<keyword evidence="3" id="KW-1185">Reference proteome</keyword>
<evidence type="ECO:0000313" key="3">
    <source>
        <dbReference type="Proteomes" id="UP000799640"/>
    </source>
</evidence>
<feature type="compositionally biased region" description="Polar residues" evidence="1">
    <location>
        <begin position="160"/>
        <end position="172"/>
    </location>
</feature>
<dbReference type="Proteomes" id="UP000799640">
    <property type="component" value="Unassembled WGS sequence"/>
</dbReference>
<feature type="compositionally biased region" description="Low complexity" evidence="1">
    <location>
        <begin position="393"/>
        <end position="407"/>
    </location>
</feature>
<evidence type="ECO:0000313" key="2">
    <source>
        <dbReference type="EMBL" id="KAF2400683.1"/>
    </source>
</evidence>
<accession>A0A6G1HX98</accession>
<feature type="compositionally biased region" description="Low complexity" evidence="1">
    <location>
        <begin position="488"/>
        <end position="516"/>
    </location>
</feature>
<feature type="region of interest" description="Disordered" evidence="1">
    <location>
        <begin position="389"/>
        <end position="474"/>
    </location>
</feature>
<feature type="region of interest" description="Disordered" evidence="1">
    <location>
        <begin position="488"/>
        <end position="566"/>
    </location>
</feature>
<dbReference type="Gene3D" id="2.40.70.10">
    <property type="entry name" value="Acid Proteases"/>
    <property type="match status" value="1"/>
</dbReference>
<protein>
    <recommendedName>
        <fullName evidence="4">Ubiquitin carboxyl-terminal hydrolase 19</fullName>
    </recommendedName>
</protein>
<sequence>MDPQSAPFTPRDDLWRFQTDVLRMQQTQQEHAERLLRLERKQEDDARMKSVWGTSSPFPGVLAGTPQQVPLRQPPVDAFNGFDDESSTNLIGSLHLDADEEPRRTGATSRANSVRFDETANQGHWSHASRSSIDLIPRASSSLSAHPLMERTYSHKSDGRQSSAGHSVHSATSGRANSLGLDTLFSAFDAPAVAPGMFVLGPVPSIIRCWLTTTFKHDSLLYAAVCTGSYTSYVDRRLVNALGLTDRVRVEGGHTNKLKLSVYLPEAVTRTPSSSVSSITPQLPAITVDFTVVTRLDENDRSIQIFIGSDTLRTHSADILFSSNTITMFDDDRCKLSVPMVRPEDERSFNGLFLSSRDTQAMEAARKAASMLTDQELLNGLRQSVPLDTRQDASSLKSSQSSLAPAADIASKRDEPADTLPPLGTINTNSESKPAGPTSAPARPGPSPAIWSNWRRDDKTAAPDAKSGVPRREGIKVLRPLKPAARTISSNSVATTTTVGGAASPAASTASTSGAGQSRFFDDGRRRTSLDKDEGKANGRENVGKEGAAAAGTAGKPRGANPVGGASAFAWLAK</sequence>
<dbReference type="OrthoDB" id="5369841at2759"/>
<dbReference type="AlphaFoldDB" id="A0A6G1HX98"/>
<feature type="compositionally biased region" description="Low complexity" evidence="1">
    <location>
        <begin position="545"/>
        <end position="560"/>
    </location>
</feature>
<feature type="compositionally biased region" description="Basic and acidic residues" evidence="1">
    <location>
        <begin position="520"/>
        <end position="544"/>
    </location>
</feature>